<keyword evidence="1" id="KW-0732">Signal</keyword>
<dbReference type="AlphaFoldDB" id="A0AAD4KXY1"/>
<dbReference type="CDD" id="cd11577">
    <property type="entry name" value="GH71"/>
    <property type="match status" value="1"/>
</dbReference>
<dbReference type="InterPro" id="IPR005197">
    <property type="entry name" value="Glyco_hydro_71"/>
</dbReference>
<comment type="caution">
    <text evidence="2">The sequence shown here is derived from an EMBL/GenBank/DDBJ whole genome shotgun (WGS) entry which is preliminary data.</text>
</comment>
<dbReference type="RefSeq" id="XP_046075686.1">
    <property type="nucleotide sequence ID" value="XM_046219992.1"/>
</dbReference>
<dbReference type="Pfam" id="PF03659">
    <property type="entry name" value="Glyco_hydro_71"/>
    <property type="match status" value="1"/>
</dbReference>
<dbReference type="Gene3D" id="3.20.20.80">
    <property type="entry name" value="Glycosidases"/>
    <property type="match status" value="1"/>
</dbReference>
<evidence type="ECO:0000256" key="1">
    <source>
        <dbReference type="SAM" id="SignalP"/>
    </source>
</evidence>
<sequence length="427" mass="48051">MILLFLLSYVFVFNVAVAAMPKYVFAHYIVGNAAKLTPDQLQSDMELAKQAFIDGFALNIAQQDPSTDAVLQNAYAAAERVGNFSLFLSFDYLSGGPWPVDRVIDTINRYKTSPAQLYYERKPLVSTFEGVGNVDDWPRIREGTGCFAMPDWTSLGPERFANVRDNVDGFFSWDAWPVGKANKSIHNDQEWVNATAGKPYMMPVSPWFYTNLPQWNKNWLWEGAHLWTHRWEEVYHFQPDIVQIISWNDYGESHYIGPIYPDGIPQGAERYVQGNPHDPWRKLLPYYIASYKTASKARIRVTRDTLVFWYRLNPNDSGSNGETTGNCPQQGQPAMDPRLLAEDKIYIAALVKEPSIVLAQIGAGPVTELFASRSGMNTFEVPFGGQTGNTTFAILRDDREVAYATGPAITKQCVDGKVNWNAVVGSN</sequence>
<accession>A0AAD4KXY1</accession>
<evidence type="ECO:0000313" key="2">
    <source>
        <dbReference type="EMBL" id="KAH8702310.1"/>
    </source>
</evidence>
<dbReference type="GO" id="GO:0051118">
    <property type="term" value="F:glucan endo-1,3-alpha-glucosidase activity"/>
    <property type="evidence" value="ECO:0007669"/>
    <property type="project" value="InterPro"/>
</dbReference>
<organism evidence="2 3">
    <name type="scientific">Talaromyces proteolyticus</name>
    <dbReference type="NCBI Taxonomy" id="1131652"/>
    <lineage>
        <taxon>Eukaryota</taxon>
        <taxon>Fungi</taxon>
        <taxon>Dikarya</taxon>
        <taxon>Ascomycota</taxon>
        <taxon>Pezizomycotina</taxon>
        <taxon>Eurotiomycetes</taxon>
        <taxon>Eurotiomycetidae</taxon>
        <taxon>Eurotiales</taxon>
        <taxon>Trichocomaceae</taxon>
        <taxon>Talaromyces</taxon>
        <taxon>Talaromyces sect. Bacilispori</taxon>
    </lineage>
</organism>
<evidence type="ECO:0000313" key="3">
    <source>
        <dbReference type="Proteomes" id="UP001201262"/>
    </source>
</evidence>
<reference evidence="2" key="1">
    <citation type="submission" date="2021-12" db="EMBL/GenBank/DDBJ databases">
        <title>Convergent genome expansion in fungi linked to evolution of root-endophyte symbiosis.</title>
        <authorList>
            <consortium name="DOE Joint Genome Institute"/>
            <person name="Ke Y.-H."/>
            <person name="Bonito G."/>
            <person name="Liao H.-L."/>
            <person name="Looney B."/>
            <person name="Rojas-Flechas A."/>
            <person name="Nash J."/>
            <person name="Hameed K."/>
            <person name="Schadt C."/>
            <person name="Martin F."/>
            <person name="Crous P.W."/>
            <person name="Miettinen O."/>
            <person name="Magnuson J.K."/>
            <person name="Labbe J."/>
            <person name="Jacobson D."/>
            <person name="Doktycz M.J."/>
            <person name="Veneault-Fourrey C."/>
            <person name="Kuo A."/>
            <person name="Mondo S."/>
            <person name="Calhoun S."/>
            <person name="Riley R."/>
            <person name="Ohm R."/>
            <person name="LaButti K."/>
            <person name="Andreopoulos B."/>
            <person name="Pangilinan J."/>
            <person name="Nolan M."/>
            <person name="Tritt A."/>
            <person name="Clum A."/>
            <person name="Lipzen A."/>
            <person name="Daum C."/>
            <person name="Barry K."/>
            <person name="Grigoriev I.V."/>
            <person name="Vilgalys R."/>
        </authorList>
    </citation>
    <scope>NUCLEOTIDE SEQUENCE</scope>
    <source>
        <strain evidence="2">PMI_201</strain>
    </source>
</reference>
<protein>
    <submittedName>
        <fullName evidence="2">Alpha-1,3-glucanase</fullName>
    </submittedName>
</protein>
<keyword evidence="3" id="KW-1185">Reference proteome</keyword>
<proteinExistence type="predicted"/>
<feature type="chain" id="PRO_5041964102" evidence="1">
    <location>
        <begin position="27"/>
        <end position="427"/>
    </location>
</feature>
<gene>
    <name evidence="2" type="ORF">BGW36DRAFT_424591</name>
</gene>
<dbReference type="Proteomes" id="UP001201262">
    <property type="component" value="Unassembled WGS sequence"/>
</dbReference>
<name>A0AAD4KXY1_9EURO</name>
<dbReference type="EMBL" id="JAJTJA010000003">
    <property type="protein sequence ID" value="KAH8702310.1"/>
    <property type="molecule type" value="Genomic_DNA"/>
</dbReference>
<feature type="signal peptide" evidence="1">
    <location>
        <begin position="1"/>
        <end position="26"/>
    </location>
</feature>
<dbReference type="GeneID" id="70250279"/>